<name>A0A814BR33_9BILA</name>
<sequence length="385" mass="44767">MDYTVLFFISILTVALIGLIGNIVVIIVYTFDKSLRSFTNYFFVNLSIVDILIVLVCLPVGLLDLLMEGAWILGEIACKLEFFIEAVLISVSSLTLISISIERFYAIFQPIHMNTLMSKKLSIIVLVMLWIISIIFSSPFIFNTVYRTDVAQNSSVSYCYNDRSYLFPKIYSSIFISVFVFIPSIILSIVYISLIHKIKSLNRCHLLARQLNVQKKKRQYSSIIQLNFFSVSKRPVSYDSLVVKRKQTITICLVSLAFFFCQIPIKIFQLFNVFYKFEKNDLESDILRFKVLNTIFLITKFLYFLHGMSNPIIYNLMSTKFNRSFRNVVLCKPISLTNRDYYLRHVSFSIQSKMVFSRNRLFSESLKSTNTRNLNHKMSLQESYG</sequence>
<evidence type="ECO:0000256" key="8">
    <source>
        <dbReference type="RuleBase" id="RU000688"/>
    </source>
</evidence>
<organism evidence="11 12">
    <name type="scientific">Brachionus calyciflorus</name>
    <dbReference type="NCBI Taxonomy" id="104777"/>
    <lineage>
        <taxon>Eukaryota</taxon>
        <taxon>Metazoa</taxon>
        <taxon>Spiralia</taxon>
        <taxon>Gnathifera</taxon>
        <taxon>Rotifera</taxon>
        <taxon>Eurotatoria</taxon>
        <taxon>Monogononta</taxon>
        <taxon>Pseudotrocha</taxon>
        <taxon>Ploima</taxon>
        <taxon>Brachionidae</taxon>
        <taxon>Brachionus</taxon>
    </lineage>
</organism>
<keyword evidence="3 9" id="KW-1133">Transmembrane helix</keyword>
<evidence type="ECO:0000256" key="5">
    <source>
        <dbReference type="ARBA" id="ARBA00023136"/>
    </source>
</evidence>
<dbReference type="PROSITE" id="PS00237">
    <property type="entry name" value="G_PROTEIN_RECEP_F1_1"/>
    <property type="match status" value="1"/>
</dbReference>
<evidence type="ECO:0000256" key="1">
    <source>
        <dbReference type="ARBA" id="ARBA00004141"/>
    </source>
</evidence>
<dbReference type="GO" id="GO:0004930">
    <property type="term" value="F:G protein-coupled receptor activity"/>
    <property type="evidence" value="ECO:0007669"/>
    <property type="project" value="UniProtKB-KW"/>
</dbReference>
<dbReference type="EMBL" id="CAJNOC010002376">
    <property type="protein sequence ID" value="CAF0929624.1"/>
    <property type="molecule type" value="Genomic_DNA"/>
</dbReference>
<comment type="subcellular location">
    <subcellularLocation>
        <location evidence="1">Membrane</location>
        <topology evidence="1">Multi-pass membrane protein</topology>
    </subcellularLocation>
</comment>
<dbReference type="InterPro" id="IPR000276">
    <property type="entry name" value="GPCR_Rhodpsn"/>
</dbReference>
<feature type="transmembrane region" description="Helical" evidence="9">
    <location>
        <begin position="121"/>
        <end position="142"/>
    </location>
</feature>
<dbReference type="OrthoDB" id="10011262at2759"/>
<evidence type="ECO:0000256" key="3">
    <source>
        <dbReference type="ARBA" id="ARBA00022989"/>
    </source>
</evidence>
<reference evidence="11" key="1">
    <citation type="submission" date="2021-02" db="EMBL/GenBank/DDBJ databases">
        <authorList>
            <person name="Nowell W R."/>
        </authorList>
    </citation>
    <scope>NUCLEOTIDE SEQUENCE</scope>
    <source>
        <strain evidence="11">Ploen Becks lab</strain>
    </source>
</reference>
<keyword evidence="4 8" id="KW-0297">G-protein coupled receptor</keyword>
<feature type="domain" description="G-protein coupled receptors family 1 profile" evidence="10">
    <location>
        <begin position="21"/>
        <end position="314"/>
    </location>
</feature>
<evidence type="ECO:0000256" key="4">
    <source>
        <dbReference type="ARBA" id="ARBA00023040"/>
    </source>
</evidence>
<keyword evidence="6 8" id="KW-0675">Receptor</keyword>
<comment type="similarity">
    <text evidence="8">Belongs to the G-protein coupled receptor 1 family.</text>
</comment>
<keyword evidence="7 8" id="KW-0807">Transducer</keyword>
<dbReference type="Proteomes" id="UP000663879">
    <property type="component" value="Unassembled WGS sequence"/>
</dbReference>
<dbReference type="GO" id="GO:0005886">
    <property type="term" value="C:plasma membrane"/>
    <property type="evidence" value="ECO:0007669"/>
    <property type="project" value="TreeGrafter"/>
</dbReference>
<dbReference type="PRINTS" id="PR00237">
    <property type="entry name" value="GPCRRHODOPSN"/>
</dbReference>
<keyword evidence="5 9" id="KW-0472">Membrane</keyword>
<dbReference type="PANTHER" id="PTHR24243:SF208">
    <property type="entry name" value="PYROKININ-1 RECEPTOR"/>
    <property type="match status" value="1"/>
</dbReference>
<feature type="transmembrane region" description="Helical" evidence="9">
    <location>
        <begin position="251"/>
        <end position="275"/>
    </location>
</feature>
<evidence type="ECO:0000313" key="12">
    <source>
        <dbReference type="Proteomes" id="UP000663879"/>
    </source>
</evidence>
<feature type="transmembrane region" description="Helical" evidence="9">
    <location>
        <begin position="170"/>
        <end position="194"/>
    </location>
</feature>
<dbReference type="Pfam" id="PF00001">
    <property type="entry name" value="7tm_1"/>
    <property type="match status" value="1"/>
</dbReference>
<accession>A0A814BR33</accession>
<feature type="transmembrane region" description="Helical" evidence="9">
    <location>
        <begin position="6"/>
        <end position="29"/>
    </location>
</feature>
<evidence type="ECO:0000256" key="2">
    <source>
        <dbReference type="ARBA" id="ARBA00022692"/>
    </source>
</evidence>
<keyword evidence="2 8" id="KW-0812">Transmembrane</keyword>
<evidence type="ECO:0000256" key="7">
    <source>
        <dbReference type="ARBA" id="ARBA00023224"/>
    </source>
</evidence>
<evidence type="ECO:0000256" key="9">
    <source>
        <dbReference type="SAM" id="Phobius"/>
    </source>
</evidence>
<evidence type="ECO:0000313" key="11">
    <source>
        <dbReference type="EMBL" id="CAF0929624.1"/>
    </source>
</evidence>
<proteinExistence type="inferred from homology"/>
<keyword evidence="12" id="KW-1185">Reference proteome</keyword>
<dbReference type="SUPFAM" id="SSF81321">
    <property type="entry name" value="Family A G protein-coupled receptor-like"/>
    <property type="match status" value="1"/>
</dbReference>
<feature type="transmembrane region" description="Helical" evidence="9">
    <location>
        <begin position="295"/>
        <end position="317"/>
    </location>
</feature>
<feature type="transmembrane region" description="Helical" evidence="9">
    <location>
        <begin position="41"/>
        <end position="62"/>
    </location>
</feature>
<evidence type="ECO:0000259" key="10">
    <source>
        <dbReference type="PROSITE" id="PS50262"/>
    </source>
</evidence>
<dbReference type="AlphaFoldDB" id="A0A814BR33"/>
<dbReference type="PANTHER" id="PTHR24243">
    <property type="entry name" value="G-PROTEIN COUPLED RECEPTOR"/>
    <property type="match status" value="1"/>
</dbReference>
<gene>
    <name evidence="11" type="ORF">OXX778_LOCUS12831</name>
</gene>
<dbReference type="PROSITE" id="PS50262">
    <property type="entry name" value="G_PROTEIN_RECEP_F1_2"/>
    <property type="match status" value="1"/>
</dbReference>
<dbReference type="InterPro" id="IPR017452">
    <property type="entry name" value="GPCR_Rhodpsn_7TM"/>
</dbReference>
<feature type="transmembrane region" description="Helical" evidence="9">
    <location>
        <begin position="82"/>
        <end position="101"/>
    </location>
</feature>
<evidence type="ECO:0000256" key="6">
    <source>
        <dbReference type="ARBA" id="ARBA00023170"/>
    </source>
</evidence>
<dbReference type="Gene3D" id="1.20.1070.10">
    <property type="entry name" value="Rhodopsin 7-helix transmembrane proteins"/>
    <property type="match status" value="1"/>
</dbReference>
<comment type="caution">
    <text evidence="11">The sequence shown here is derived from an EMBL/GenBank/DDBJ whole genome shotgun (WGS) entry which is preliminary data.</text>
</comment>
<protein>
    <recommendedName>
        <fullName evidence="10">G-protein coupled receptors family 1 profile domain-containing protein</fullName>
    </recommendedName>
</protein>